<dbReference type="EMBL" id="JAGSXJ010000019">
    <property type="protein sequence ID" value="KAH6681135.1"/>
    <property type="molecule type" value="Genomic_DNA"/>
</dbReference>
<dbReference type="InterPro" id="IPR056125">
    <property type="entry name" value="DUF7708"/>
</dbReference>
<reference evidence="4" key="1">
    <citation type="journal article" date="2021" name="Nat. Commun.">
        <title>Genetic determinants of endophytism in the Arabidopsis root mycobiome.</title>
        <authorList>
            <person name="Mesny F."/>
            <person name="Miyauchi S."/>
            <person name="Thiergart T."/>
            <person name="Pickel B."/>
            <person name="Atanasova L."/>
            <person name="Karlsson M."/>
            <person name="Huettel B."/>
            <person name="Barry K.W."/>
            <person name="Haridas S."/>
            <person name="Chen C."/>
            <person name="Bauer D."/>
            <person name="Andreopoulos W."/>
            <person name="Pangilinan J."/>
            <person name="LaButti K."/>
            <person name="Riley R."/>
            <person name="Lipzen A."/>
            <person name="Clum A."/>
            <person name="Drula E."/>
            <person name="Henrissat B."/>
            <person name="Kohler A."/>
            <person name="Grigoriev I.V."/>
            <person name="Martin F.M."/>
            <person name="Hacquard S."/>
        </authorList>
    </citation>
    <scope>NUCLEOTIDE SEQUENCE</scope>
    <source>
        <strain evidence="4">MPI-SDFR-AT-0117</strain>
    </source>
</reference>
<proteinExistence type="predicted"/>
<evidence type="ECO:0000313" key="5">
    <source>
        <dbReference type="Proteomes" id="UP000770015"/>
    </source>
</evidence>
<keyword evidence="1" id="KW-0677">Repeat</keyword>
<dbReference type="OrthoDB" id="4833279at2759"/>
<evidence type="ECO:0000259" key="3">
    <source>
        <dbReference type="Pfam" id="PF24883"/>
    </source>
</evidence>
<protein>
    <recommendedName>
        <fullName evidence="6">NACHT domain-containing protein</fullName>
    </recommendedName>
</protein>
<evidence type="ECO:0008006" key="6">
    <source>
        <dbReference type="Google" id="ProtNLM"/>
    </source>
</evidence>
<dbReference type="Proteomes" id="UP000770015">
    <property type="component" value="Unassembled WGS sequence"/>
</dbReference>
<dbReference type="PANTHER" id="PTHR10039">
    <property type="entry name" value="AMELOGENIN"/>
    <property type="match status" value="1"/>
</dbReference>
<name>A0A9P8V8D3_9PEZI</name>
<dbReference type="Pfam" id="PF24883">
    <property type="entry name" value="NPHP3_N"/>
    <property type="match status" value="1"/>
</dbReference>
<organism evidence="4 5">
    <name type="scientific">Plectosphaerella plurivora</name>
    <dbReference type="NCBI Taxonomy" id="936078"/>
    <lineage>
        <taxon>Eukaryota</taxon>
        <taxon>Fungi</taxon>
        <taxon>Dikarya</taxon>
        <taxon>Ascomycota</taxon>
        <taxon>Pezizomycotina</taxon>
        <taxon>Sordariomycetes</taxon>
        <taxon>Hypocreomycetidae</taxon>
        <taxon>Glomerellales</taxon>
        <taxon>Plectosphaerellaceae</taxon>
        <taxon>Plectosphaerella</taxon>
    </lineage>
</organism>
<feature type="domain" description="Nephrocystin 3-like N-terminal" evidence="3">
    <location>
        <begin position="212"/>
        <end position="356"/>
    </location>
</feature>
<keyword evidence="5" id="KW-1185">Reference proteome</keyword>
<dbReference type="InterPro" id="IPR027417">
    <property type="entry name" value="P-loop_NTPase"/>
</dbReference>
<evidence type="ECO:0000256" key="1">
    <source>
        <dbReference type="ARBA" id="ARBA00022737"/>
    </source>
</evidence>
<evidence type="ECO:0000313" key="4">
    <source>
        <dbReference type="EMBL" id="KAH6681135.1"/>
    </source>
</evidence>
<comment type="caution">
    <text evidence="4">The sequence shown here is derived from an EMBL/GenBank/DDBJ whole genome shotgun (WGS) entry which is preliminary data.</text>
</comment>
<dbReference type="AlphaFoldDB" id="A0A9P8V8D3"/>
<dbReference type="InterPro" id="IPR056884">
    <property type="entry name" value="NPHP3-like_N"/>
</dbReference>
<dbReference type="PANTHER" id="PTHR10039:SF14">
    <property type="entry name" value="NACHT DOMAIN-CONTAINING PROTEIN"/>
    <property type="match status" value="1"/>
</dbReference>
<gene>
    <name evidence="4" type="ORF">F5X68DRAFT_263480</name>
</gene>
<sequence>MARCLRGVSALANMLEPFFEVVNLFVSSHPEFAAIAWSAIRLVFMGTNHVQFLEGVCDMFEKMSLKLPVYEEFVVRWKETKQERPLPERLLRAMSFIYADVLQFSYDICQLFSHKRSRMLSLRGSFMRSLYKTVFNPFSVRYDTLMKRWDQHEQLVELEMQLLFSEVGLFEDEQQRKWRRSEYINDRLTAWIDAPSWLGLFEHAQQQREADSNEWFPDHETVTKWASPDGSPSPRILWARGKPGFGKTTLCTTLIESLQRRNTREVSEDKRQAVVFFYFDKQRSNSINSSAVWRAVLAQIWQQMTLFDEDVVDTFLMYRESHLTGQAVASANEVFAVLRLLTHRLDRLILVVDGVDYRPTVTIPHTLAAHTDTLELHKTLNLEDIQLFLRPRILSLDWSGLPAVGPEQADGMVRQIARRANGMFIWAHLFVEYIQSRHLSVRKRRDALQNLNRLEGLDMLYQAILQSLSHQGQEAWSNTIKIFEFVLCSARPLRITELHQIIATPVDRKFLSEDAVPNFAGNMAHYSGALLELDGQSFVKFAHLSVLEYLEDNGSRVPGSNSVSNVFVDRCRGNASRASRCLSYYVDTVEHGPLAGLPSAGPNREQVVRQYPLLSYASEFWSHHVMDCLKSTSFSSPAKYAILVMIMLASSFLSTKKAVMVWIESSWVFGRPPKIEDSSGLLEKGVSPPNGLSESLSNTWETAMRTLRQLSDDLASLDEAWGYVLRGEPNEIWHPSIAAFNQSPFWQRISGSKILASFYSEPEPGHQMISLKTRVSREGDQLGLLRINIPPGEDMVPSLFLETWSIKPNKILRCINLELTRSCIKPFLGWDSRPGKYGWRSRLDSFQFPVAIAADLQLVAAPGCVVNLKPPKLPWAGAKWEFDIDKAT</sequence>
<evidence type="ECO:0000259" key="2">
    <source>
        <dbReference type="Pfam" id="PF24809"/>
    </source>
</evidence>
<dbReference type="Pfam" id="PF24809">
    <property type="entry name" value="DUF7708"/>
    <property type="match status" value="1"/>
</dbReference>
<dbReference type="SUPFAM" id="SSF52540">
    <property type="entry name" value="P-loop containing nucleoside triphosphate hydrolases"/>
    <property type="match status" value="1"/>
</dbReference>
<feature type="domain" description="DUF7708" evidence="2">
    <location>
        <begin position="9"/>
        <end position="157"/>
    </location>
</feature>
<accession>A0A9P8V8D3</accession>
<dbReference type="Gene3D" id="3.40.50.300">
    <property type="entry name" value="P-loop containing nucleotide triphosphate hydrolases"/>
    <property type="match status" value="1"/>
</dbReference>